<dbReference type="GO" id="GO:0140359">
    <property type="term" value="F:ABC-type transporter activity"/>
    <property type="evidence" value="ECO:0007669"/>
    <property type="project" value="InterPro"/>
</dbReference>
<dbReference type="OrthoDB" id="9810134at2"/>
<evidence type="ECO:0000256" key="6">
    <source>
        <dbReference type="ARBA" id="ARBA00022989"/>
    </source>
</evidence>
<dbReference type="InterPro" id="IPR036640">
    <property type="entry name" value="ABC1_TM_sf"/>
</dbReference>
<evidence type="ECO:0000256" key="7">
    <source>
        <dbReference type="ARBA" id="ARBA00023136"/>
    </source>
</evidence>
<evidence type="ECO:0008006" key="13">
    <source>
        <dbReference type="Google" id="ProtNLM"/>
    </source>
</evidence>
<dbReference type="Proteomes" id="UP000093391">
    <property type="component" value="Chromosome"/>
</dbReference>
<feature type="transmembrane region" description="Helical" evidence="8">
    <location>
        <begin position="273"/>
        <end position="292"/>
    </location>
</feature>
<keyword evidence="12" id="KW-1185">Reference proteome</keyword>
<feature type="transmembrane region" description="Helical" evidence="8">
    <location>
        <begin position="945"/>
        <end position="964"/>
    </location>
</feature>
<protein>
    <recommendedName>
        <fullName evidence="13">ABC transporter ATP-binding protein</fullName>
    </recommendedName>
</protein>
<feature type="transmembrane region" description="Helical" evidence="8">
    <location>
        <begin position="82"/>
        <end position="103"/>
    </location>
</feature>
<dbReference type="PROSITE" id="PS50929">
    <property type="entry name" value="ABC_TM1F"/>
    <property type="match status" value="2"/>
</dbReference>
<comment type="subcellular location">
    <subcellularLocation>
        <location evidence="1">Cell membrane</location>
        <topology evidence="1">Multi-pass membrane protein</topology>
    </subcellularLocation>
</comment>
<dbReference type="STRING" id="1789224.BFG52_09815"/>
<evidence type="ECO:0000256" key="8">
    <source>
        <dbReference type="SAM" id="Phobius"/>
    </source>
</evidence>
<dbReference type="PANTHER" id="PTHR11384:SF59">
    <property type="entry name" value="LYSOSOMAL COBALAMIN TRANSPORTER ABCD4"/>
    <property type="match status" value="1"/>
</dbReference>
<dbReference type="RefSeq" id="WP_067555397.1">
    <property type="nucleotide sequence ID" value="NZ_CP016895.1"/>
</dbReference>
<evidence type="ECO:0000313" key="11">
    <source>
        <dbReference type="EMBL" id="AOA58618.1"/>
    </source>
</evidence>
<dbReference type="InterPro" id="IPR003593">
    <property type="entry name" value="AAA+_ATPase"/>
</dbReference>
<dbReference type="PANTHER" id="PTHR11384">
    <property type="entry name" value="ATP-BINDING CASSETTE, SUB-FAMILY D MEMBER"/>
    <property type="match status" value="1"/>
</dbReference>
<dbReference type="PROSITE" id="PS00211">
    <property type="entry name" value="ABC_TRANSPORTER_1"/>
    <property type="match status" value="2"/>
</dbReference>
<feature type="transmembrane region" description="Helical" evidence="8">
    <location>
        <begin position="709"/>
        <end position="732"/>
    </location>
</feature>
<dbReference type="Pfam" id="PF00005">
    <property type="entry name" value="ABC_tran"/>
    <property type="match status" value="2"/>
</dbReference>
<dbReference type="SUPFAM" id="SSF90123">
    <property type="entry name" value="ABC transporter transmembrane region"/>
    <property type="match status" value="2"/>
</dbReference>
<keyword evidence="6 8" id="KW-1133">Transmembrane helix</keyword>
<dbReference type="Pfam" id="PF06472">
    <property type="entry name" value="ABC_membrane_2"/>
    <property type="match status" value="2"/>
</dbReference>
<keyword evidence="4" id="KW-0547">Nucleotide-binding</keyword>
<name>A0A1B2M0B2_9GAMM</name>
<dbReference type="InterPro" id="IPR027417">
    <property type="entry name" value="P-loop_NTPase"/>
</dbReference>
<feature type="transmembrane region" description="Helical" evidence="8">
    <location>
        <begin position="183"/>
        <end position="203"/>
    </location>
</feature>
<sequence length="1248" mass="141411">MTRSRASSNAKKFTISRQLFGRLFELVKPYWMRTGAFKSWLQLALLIAIVVTLSLLAGWLSFQTATVADLQLQRQHSYWREFWILTVVTIISWWFSEQVINLLKKRIALDWRKWLSEYLTQIYLDKRRYYYIEQDKVIDNPDQRIQQQIGPFCDVLLSIPQMILGSVLGLSIQVGILVSISEVFLWTNMAYIALVLLSTYYFSVPLIRKNWEKTVADAELRSGLAHVRENAENIAFYQGEGKASQGIGARIQQVYQKNRAIFVFNSKVAGANVFIYAIPSLLSALILAPLFFQGTISYGSIAQATMAAMIIEMSFRNFFAFIPLLADVAPQAIRLAEIQEQQSADLTAVQQNPVDTVSAIEPVPPPCVPTKPKPIASHQAIAQQASGIVYDDATDIVIQHLSIQVPDSEQYLIENLNLHLAVSQHVLIVGATGVGKSSLMRVMAGLWQHGQGYVALPRDDIMFFPQRPYMFYGSLADQLRYPLTESKHATTELSAILTQVGLEHLLQRYDWDSVRDWGRELSLGEQQCLSIARLLVYQPRYAFLDEASSALDLPREQQVYQAILAQGCTLISIAHRDSLKAFHRVQLHLIGVGQWQLSRIAASAEPLTTPTTLTPLTAAATAKKRNIDQSYIEQRHIDQSYIDTMAQQPIMQQPKQVTRTAQTLSMDPAWQQHSSLATAVAHRDLKLDRLFFQRLWRLIRPYWWRRKSYFAWSMLAVILFSSALSSALYGYISYLTADQTNALVEKAQDRYWQLLILLSVLSVAVGLSTVLFGYLGDLLKFRWQQWLTQYMTEKYLSAKTYYHIVLDEKIDNPDQRIQEGVAPFCEKICSMLTNIPFSFMGIGVQGAILVAISTPLSLAVLVFALVYASFIVYAYRPTIAKDFYMVKSEADLRRSLLHVKDNAENIAFYRGERSEQRHISQRLNLALKNTWIFHVYQEIARGLDYSLRQCLPIIAVLFLVPLYFAQQISFGAVAQGTLAATMFMQYFVTLSNVIQGFNTIAPTVVRLSEIDEKLTAIQQDVADKPKLDLCHGTEIGFVDADIYTPNAELCLIRQLNLSIRAGEHYVIIGSTGRGKSSLLRVMAGIWQTGYGQLTLPAADQQMFIPQRPYMFRDSLRAQLIYPAQHSSVSDERLIALLQQLDLGHLLERYASLAAVDDWAQKLSLGEQQRIGFIRAVINAKAFVFLDEATSAVDAAMEQRLYQLLLAQGLSLISVCHKPSVYAYHHYYLELLAEGRYRIGEIAELVTRA</sequence>
<feature type="transmembrane region" description="Helical" evidence="8">
    <location>
        <begin position="155"/>
        <end position="177"/>
    </location>
</feature>
<keyword evidence="5" id="KW-0067">ATP-binding</keyword>
<dbReference type="EMBL" id="CP016895">
    <property type="protein sequence ID" value="AOA58618.1"/>
    <property type="molecule type" value="Genomic_DNA"/>
</dbReference>
<feature type="domain" description="ABC transmembrane type-1" evidence="10">
    <location>
        <begin position="716"/>
        <end position="999"/>
    </location>
</feature>
<evidence type="ECO:0000256" key="2">
    <source>
        <dbReference type="ARBA" id="ARBA00022448"/>
    </source>
</evidence>
<feature type="domain" description="ABC transporter" evidence="9">
    <location>
        <begin position="1037"/>
        <end position="1248"/>
    </location>
</feature>
<keyword evidence="7 8" id="KW-0472">Membrane</keyword>
<dbReference type="InterPro" id="IPR017871">
    <property type="entry name" value="ABC_transporter-like_CS"/>
</dbReference>
<dbReference type="CDD" id="cd03223">
    <property type="entry name" value="ABCD_peroxisomal_ALDP"/>
    <property type="match status" value="2"/>
</dbReference>
<dbReference type="AlphaFoldDB" id="A0A1B2M0B2"/>
<dbReference type="GO" id="GO:0005886">
    <property type="term" value="C:plasma membrane"/>
    <property type="evidence" value="ECO:0007669"/>
    <property type="project" value="UniProtKB-SubCell"/>
</dbReference>
<dbReference type="Gene3D" id="3.40.50.300">
    <property type="entry name" value="P-loop containing nucleotide triphosphate hydrolases"/>
    <property type="match status" value="2"/>
</dbReference>
<feature type="transmembrane region" description="Helical" evidence="8">
    <location>
        <begin position="752"/>
        <end position="775"/>
    </location>
</feature>
<dbReference type="SMART" id="SM00382">
    <property type="entry name" value="AAA"/>
    <property type="match status" value="2"/>
</dbReference>
<evidence type="ECO:0000313" key="12">
    <source>
        <dbReference type="Proteomes" id="UP000093391"/>
    </source>
</evidence>
<feature type="transmembrane region" description="Helical" evidence="8">
    <location>
        <begin position="832"/>
        <end position="852"/>
    </location>
</feature>
<dbReference type="SUPFAM" id="SSF52540">
    <property type="entry name" value="P-loop containing nucleoside triphosphate hydrolases"/>
    <property type="match status" value="2"/>
</dbReference>
<organism evidence="11 12">
    <name type="scientific">Acinetobacter larvae</name>
    <dbReference type="NCBI Taxonomy" id="1789224"/>
    <lineage>
        <taxon>Bacteria</taxon>
        <taxon>Pseudomonadati</taxon>
        <taxon>Pseudomonadota</taxon>
        <taxon>Gammaproteobacteria</taxon>
        <taxon>Moraxellales</taxon>
        <taxon>Moraxellaceae</taxon>
        <taxon>Acinetobacter</taxon>
    </lineage>
</organism>
<dbReference type="InterPro" id="IPR011527">
    <property type="entry name" value="ABC1_TM_dom"/>
</dbReference>
<evidence type="ECO:0000256" key="1">
    <source>
        <dbReference type="ARBA" id="ARBA00004651"/>
    </source>
</evidence>
<evidence type="ECO:0000256" key="3">
    <source>
        <dbReference type="ARBA" id="ARBA00022692"/>
    </source>
</evidence>
<evidence type="ECO:0000259" key="9">
    <source>
        <dbReference type="PROSITE" id="PS50893"/>
    </source>
</evidence>
<feature type="transmembrane region" description="Helical" evidence="8">
    <location>
        <begin position="40"/>
        <end position="62"/>
    </location>
</feature>
<proteinExistence type="predicted"/>
<dbReference type="GO" id="GO:0005524">
    <property type="term" value="F:ATP binding"/>
    <property type="evidence" value="ECO:0007669"/>
    <property type="project" value="UniProtKB-KW"/>
</dbReference>
<gene>
    <name evidence="11" type="ORF">BFG52_09815</name>
</gene>
<dbReference type="InterPro" id="IPR050835">
    <property type="entry name" value="ABC_transporter_sub-D"/>
</dbReference>
<feature type="domain" description="ABC transporter" evidence="9">
    <location>
        <begin position="398"/>
        <end position="619"/>
    </location>
</feature>
<reference evidence="11 12" key="1">
    <citation type="submission" date="2016-08" db="EMBL/GenBank/DDBJ databases">
        <authorList>
            <person name="Seilhamer J.J."/>
        </authorList>
    </citation>
    <scope>NUCLEOTIDE SEQUENCE [LARGE SCALE GENOMIC DNA]</scope>
    <source>
        <strain evidence="11 12">BRTC-1</strain>
    </source>
</reference>
<evidence type="ECO:0000256" key="5">
    <source>
        <dbReference type="ARBA" id="ARBA00022840"/>
    </source>
</evidence>
<keyword evidence="2" id="KW-0813">Transport</keyword>
<evidence type="ECO:0000259" key="10">
    <source>
        <dbReference type="PROSITE" id="PS50929"/>
    </source>
</evidence>
<dbReference type="Gene3D" id="1.20.1560.10">
    <property type="entry name" value="ABC transporter type 1, transmembrane domain"/>
    <property type="match status" value="2"/>
</dbReference>
<dbReference type="GO" id="GO:0016887">
    <property type="term" value="F:ATP hydrolysis activity"/>
    <property type="evidence" value="ECO:0007669"/>
    <property type="project" value="InterPro"/>
</dbReference>
<feature type="domain" description="ABC transmembrane type-1" evidence="10">
    <location>
        <begin position="43"/>
        <end position="327"/>
    </location>
</feature>
<dbReference type="InterPro" id="IPR003439">
    <property type="entry name" value="ABC_transporter-like_ATP-bd"/>
</dbReference>
<evidence type="ECO:0000256" key="4">
    <source>
        <dbReference type="ARBA" id="ARBA00022741"/>
    </source>
</evidence>
<keyword evidence="3 8" id="KW-0812">Transmembrane</keyword>
<dbReference type="KEGG" id="ala:BFG52_09815"/>
<dbReference type="PROSITE" id="PS50893">
    <property type="entry name" value="ABC_TRANSPORTER_2"/>
    <property type="match status" value="2"/>
</dbReference>
<accession>A0A1B2M0B2</accession>